<organism evidence="5 6">
    <name type="scientific">Blautia obeum</name>
    <dbReference type="NCBI Taxonomy" id="40520"/>
    <lineage>
        <taxon>Bacteria</taxon>
        <taxon>Bacillati</taxon>
        <taxon>Bacillota</taxon>
        <taxon>Clostridia</taxon>
        <taxon>Lachnospirales</taxon>
        <taxon>Lachnospiraceae</taxon>
        <taxon>Blautia</taxon>
    </lineage>
</organism>
<comment type="caution">
    <text evidence="5">The sequence shown here is derived from an EMBL/GenBank/DDBJ whole genome shotgun (WGS) entry which is preliminary data.</text>
</comment>
<dbReference type="AlphaFoldDB" id="A0A414J738"/>
<dbReference type="GO" id="GO:0005886">
    <property type="term" value="C:plasma membrane"/>
    <property type="evidence" value="ECO:0007669"/>
    <property type="project" value="UniProtKB-SubCell"/>
</dbReference>
<dbReference type="EMBL" id="QSKF01000005">
    <property type="protein sequence ID" value="RHE40252.1"/>
    <property type="molecule type" value="Genomic_DNA"/>
</dbReference>
<dbReference type="InterPro" id="IPR000223">
    <property type="entry name" value="Pept_S26A_signal_pept_1"/>
</dbReference>
<comment type="subcellular location">
    <subcellularLocation>
        <location evidence="1">Cell membrane</location>
        <topology evidence="1">Single-pass type II membrane protein</topology>
    </subcellularLocation>
    <subcellularLocation>
        <location evidence="3">Membrane</location>
        <topology evidence="3">Single-pass type II membrane protein</topology>
    </subcellularLocation>
</comment>
<dbReference type="RefSeq" id="WP_118050398.1">
    <property type="nucleotide sequence ID" value="NZ_CABJFK010000005.1"/>
</dbReference>
<comment type="catalytic activity">
    <reaction evidence="3">
        <text>Cleavage of hydrophobic, N-terminal signal or leader sequences from secreted and periplasmic proteins.</text>
        <dbReference type="EC" id="3.4.21.89"/>
    </reaction>
</comment>
<dbReference type="SUPFAM" id="SSF51306">
    <property type="entry name" value="LexA/Signal peptidase"/>
    <property type="match status" value="1"/>
</dbReference>
<feature type="domain" description="Peptidase S26" evidence="4">
    <location>
        <begin position="6"/>
        <end position="155"/>
    </location>
</feature>
<evidence type="ECO:0000256" key="2">
    <source>
        <dbReference type="ARBA" id="ARBA00009370"/>
    </source>
</evidence>
<evidence type="ECO:0000256" key="1">
    <source>
        <dbReference type="ARBA" id="ARBA00004401"/>
    </source>
</evidence>
<protein>
    <recommendedName>
        <fullName evidence="3">Signal peptidase I</fullName>
        <ecNumber evidence="3">3.4.21.89</ecNumber>
    </recommendedName>
</protein>
<evidence type="ECO:0000259" key="4">
    <source>
        <dbReference type="Pfam" id="PF10502"/>
    </source>
</evidence>
<dbReference type="GO" id="GO:0004252">
    <property type="term" value="F:serine-type endopeptidase activity"/>
    <property type="evidence" value="ECO:0007669"/>
    <property type="project" value="InterPro"/>
</dbReference>
<evidence type="ECO:0000313" key="6">
    <source>
        <dbReference type="Proteomes" id="UP000283745"/>
    </source>
</evidence>
<dbReference type="PANTHER" id="PTHR43390:SF1">
    <property type="entry name" value="CHLOROPLAST PROCESSING PEPTIDASE"/>
    <property type="match status" value="1"/>
</dbReference>
<dbReference type="Proteomes" id="UP000283745">
    <property type="component" value="Unassembled WGS sequence"/>
</dbReference>
<dbReference type="InterPro" id="IPR019533">
    <property type="entry name" value="Peptidase_S26"/>
</dbReference>
<dbReference type="PRINTS" id="PR00727">
    <property type="entry name" value="LEADERPTASE"/>
</dbReference>
<dbReference type="Pfam" id="PF10502">
    <property type="entry name" value="Peptidase_S26"/>
    <property type="match status" value="1"/>
</dbReference>
<comment type="similarity">
    <text evidence="2 3">Belongs to the peptidase S26 family.</text>
</comment>
<reference evidence="5 6" key="1">
    <citation type="submission" date="2018-08" db="EMBL/GenBank/DDBJ databases">
        <title>A genome reference for cultivated species of the human gut microbiota.</title>
        <authorList>
            <person name="Zou Y."/>
            <person name="Xue W."/>
            <person name="Luo G."/>
        </authorList>
    </citation>
    <scope>NUCLEOTIDE SEQUENCE [LARGE SCALE GENOMIC DNA]</scope>
    <source>
        <strain evidence="5 6">AM28-23</strain>
    </source>
</reference>
<dbReference type="PANTHER" id="PTHR43390">
    <property type="entry name" value="SIGNAL PEPTIDASE I"/>
    <property type="match status" value="1"/>
</dbReference>
<dbReference type="GO" id="GO:0006465">
    <property type="term" value="P:signal peptide processing"/>
    <property type="evidence" value="ECO:0007669"/>
    <property type="project" value="InterPro"/>
</dbReference>
<dbReference type="EC" id="3.4.21.89" evidence="3"/>
<keyword evidence="3" id="KW-0645">Protease</keyword>
<evidence type="ECO:0000313" key="5">
    <source>
        <dbReference type="EMBL" id="RHE40252.1"/>
    </source>
</evidence>
<gene>
    <name evidence="5" type="primary">lepB</name>
    <name evidence="5" type="ORF">DW740_08120</name>
</gene>
<sequence length="161" mass="18015">MKALRNFLIRLFLLIAVIAILFGVVFGITPMANADMQPAVCAGDLMLYYRLDKNLKSDDVVVFQKEGIQYTGRIVAVPGDVVEITNESDLMVNESTVTEENIFYTTPVYDSEVEYPLTLKEDQYFILCDNREGAKDSRSFGAVDTSEIKGKVITIVRRSGI</sequence>
<dbReference type="NCBIfam" id="TIGR02227">
    <property type="entry name" value="sigpep_I_bact"/>
    <property type="match status" value="1"/>
</dbReference>
<dbReference type="CDD" id="cd06530">
    <property type="entry name" value="S26_SPase_I"/>
    <property type="match status" value="1"/>
</dbReference>
<keyword evidence="3 5" id="KW-0378">Hydrolase</keyword>
<dbReference type="GO" id="GO:0009003">
    <property type="term" value="F:signal peptidase activity"/>
    <property type="evidence" value="ECO:0007669"/>
    <property type="project" value="UniProtKB-EC"/>
</dbReference>
<evidence type="ECO:0000256" key="3">
    <source>
        <dbReference type="RuleBase" id="RU362042"/>
    </source>
</evidence>
<dbReference type="Gene3D" id="2.10.109.10">
    <property type="entry name" value="Umud Fragment, subunit A"/>
    <property type="match status" value="1"/>
</dbReference>
<proteinExistence type="inferred from homology"/>
<dbReference type="InterPro" id="IPR036286">
    <property type="entry name" value="LexA/Signal_pep-like_sf"/>
</dbReference>
<accession>A0A414J738</accession>
<name>A0A414J738_9FIRM</name>